<evidence type="ECO:0000313" key="5">
    <source>
        <dbReference type="Proteomes" id="UP000179807"/>
    </source>
</evidence>
<dbReference type="PANTHER" id="PTHR24198">
    <property type="entry name" value="ANKYRIN REPEAT AND PROTEIN KINASE DOMAIN-CONTAINING PROTEIN"/>
    <property type="match status" value="1"/>
</dbReference>
<accession>A0A1J4KFP3</accession>
<protein>
    <submittedName>
        <fullName evidence="4">Uncharacterized protein</fullName>
    </submittedName>
</protein>
<dbReference type="PROSITE" id="PS50088">
    <property type="entry name" value="ANK_REPEAT"/>
    <property type="match status" value="1"/>
</dbReference>
<dbReference type="InterPro" id="IPR002110">
    <property type="entry name" value="Ankyrin_rpt"/>
</dbReference>
<name>A0A1J4KFP3_9EUKA</name>
<dbReference type="Pfam" id="PF00023">
    <property type="entry name" value="Ank"/>
    <property type="match status" value="1"/>
</dbReference>
<dbReference type="GeneID" id="94836160"/>
<dbReference type="InterPro" id="IPR036770">
    <property type="entry name" value="Ankyrin_rpt-contain_sf"/>
</dbReference>
<organism evidence="4 5">
    <name type="scientific">Tritrichomonas foetus</name>
    <dbReference type="NCBI Taxonomy" id="1144522"/>
    <lineage>
        <taxon>Eukaryota</taxon>
        <taxon>Metamonada</taxon>
        <taxon>Parabasalia</taxon>
        <taxon>Tritrichomonadida</taxon>
        <taxon>Tritrichomonadidae</taxon>
        <taxon>Tritrichomonas</taxon>
    </lineage>
</organism>
<keyword evidence="1" id="KW-0677">Repeat</keyword>
<dbReference type="PROSITE" id="PS50297">
    <property type="entry name" value="ANK_REP_REGION"/>
    <property type="match status" value="1"/>
</dbReference>
<keyword evidence="5" id="KW-1185">Reference proteome</keyword>
<dbReference type="VEuPathDB" id="TrichDB:TRFO_20532"/>
<gene>
    <name evidence="4" type="ORF">TRFO_20532</name>
</gene>
<dbReference type="SMART" id="SM00248">
    <property type="entry name" value="ANK"/>
    <property type="match status" value="7"/>
</dbReference>
<reference evidence="4" key="1">
    <citation type="submission" date="2016-10" db="EMBL/GenBank/DDBJ databases">
        <authorList>
            <person name="Benchimol M."/>
            <person name="Almeida L.G."/>
            <person name="Vasconcelos A.T."/>
            <person name="Perreira-Neves A."/>
            <person name="Rosa I.A."/>
            <person name="Tasca T."/>
            <person name="Bogo M.R."/>
            <person name="de Souza W."/>
        </authorList>
    </citation>
    <scope>NUCLEOTIDE SEQUENCE [LARGE SCALE GENOMIC DNA]</scope>
    <source>
        <strain evidence="4">K</strain>
    </source>
</reference>
<dbReference type="AlphaFoldDB" id="A0A1J4KFP3"/>
<proteinExistence type="predicted"/>
<evidence type="ECO:0000256" key="3">
    <source>
        <dbReference type="PROSITE-ProRule" id="PRU00023"/>
    </source>
</evidence>
<feature type="repeat" description="ANK" evidence="3">
    <location>
        <begin position="622"/>
        <end position="645"/>
    </location>
</feature>
<comment type="caution">
    <text evidence="4">The sequence shown here is derived from an EMBL/GenBank/DDBJ whole genome shotgun (WGS) entry which is preliminary data.</text>
</comment>
<sequence>MEQDFFLTKQENIQLDFILELNGIQYRCNKNLAKNSSQLIFQMISKNPLTDIIVLDYEDKEQNFHLISDLFSGKSILFCLENIDFLISVADFLKFPELFDKSNLFKNYLNDIADLISEDDGLQSLITLENDIFSLTSYSLSIVKQGIEKCENIKIVCQIIVNACCTRHKDILLYLELIKSIEIIDFPKLFLQTLLNPFINSDPGTYIELPREVDFIIRQLIDKNLVSFDEIPSDFKFISFYLIDYLTEKNPNVLEMMFEIYKSEFPSFFENIDSLKANNWELHKKLMAIGENEDEISKIIREDNIDRFQIISSVNRFDFNSKIQNSVYGKYSYISRDTSLIEYAAFFGAINIFKFLLLNGAKKTESLAKYAVASGNVEIVRIVEQNGCSFNDTLEVAFNFSHSDIFEWILLNKYLKTQQLPIYEFLTKCVHQTRFSLLASLLEDGWNPNKSNLVIAAVEEDNLILLNFLLKINGIIVNIGNNNTVEPPLVIACQHHNIAIVERLLEVPGIDVNIRGVFYRTSISTVARNGDIEIAKLLLQQKDLYVNSFEEKRLTPFYVACSVNDFEMVKLLAQQENINVNEHTREDEKLTPLHISVMNMNETITEFLLGIEGIDVNAQTKEGKTPLHQACQRRNTNIVKMLLNHKDIIINITNIEIFFPG</sequence>
<dbReference type="PANTHER" id="PTHR24198:SF165">
    <property type="entry name" value="ANKYRIN REPEAT-CONTAINING PROTEIN-RELATED"/>
    <property type="match status" value="1"/>
</dbReference>
<evidence type="ECO:0000313" key="4">
    <source>
        <dbReference type="EMBL" id="OHT10233.1"/>
    </source>
</evidence>
<dbReference type="RefSeq" id="XP_068363369.1">
    <property type="nucleotide sequence ID" value="XM_068501456.1"/>
</dbReference>
<keyword evidence="2 3" id="KW-0040">ANK repeat</keyword>
<dbReference type="Proteomes" id="UP000179807">
    <property type="component" value="Unassembled WGS sequence"/>
</dbReference>
<dbReference type="OrthoDB" id="542841at2759"/>
<dbReference type="Pfam" id="PF12796">
    <property type="entry name" value="Ank_2"/>
    <property type="match status" value="1"/>
</dbReference>
<dbReference type="Gene3D" id="1.25.40.20">
    <property type="entry name" value="Ankyrin repeat-containing domain"/>
    <property type="match status" value="1"/>
</dbReference>
<dbReference type="SUPFAM" id="SSF48403">
    <property type="entry name" value="Ankyrin repeat"/>
    <property type="match status" value="2"/>
</dbReference>
<evidence type="ECO:0000256" key="1">
    <source>
        <dbReference type="ARBA" id="ARBA00022737"/>
    </source>
</evidence>
<evidence type="ECO:0000256" key="2">
    <source>
        <dbReference type="ARBA" id="ARBA00023043"/>
    </source>
</evidence>
<dbReference type="EMBL" id="MLAK01000617">
    <property type="protein sequence ID" value="OHT10233.1"/>
    <property type="molecule type" value="Genomic_DNA"/>
</dbReference>